<sequence>MSSRRHAISPVRRNGDQATSRTAVGSSESTSCPVCGVDLNGVSFDARSRHAATCAETLSQLDHVTQEDGNDEFDDDLIALVDEIDRKRELEAAKKASRATTSGSASAIQDGETVERWLHRIGYAPYYHPLYVKEELLDVEIAKECSAMDLMSVGVDAEDARALAHCGGAPPDTIANVPQTTTVPRTRSAMQRAREIAVANDDSLWAVARGAENRGRGESLPSIERFTRAKTTER</sequence>
<dbReference type="GeneID" id="5006652"/>
<keyword evidence="3" id="KW-1185">Reference proteome</keyword>
<dbReference type="AlphaFoldDB" id="A4SBC9"/>
<dbReference type="RefSeq" id="XP_001422594.1">
    <property type="nucleotide sequence ID" value="XM_001422557.1"/>
</dbReference>
<evidence type="ECO:0008006" key="4">
    <source>
        <dbReference type="Google" id="ProtNLM"/>
    </source>
</evidence>
<evidence type="ECO:0000313" key="3">
    <source>
        <dbReference type="Proteomes" id="UP000001568"/>
    </source>
</evidence>
<feature type="region of interest" description="Disordered" evidence="1">
    <location>
        <begin position="211"/>
        <end position="234"/>
    </location>
</feature>
<organism evidence="2 3">
    <name type="scientific">Ostreococcus lucimarinus (strain CCE9901)</name>
    <dbReference type="NCBI Taxonomy" id="436017"/>
    <lineage>
        <taxon>Eukaryota</taxon>
        <taxon>Viridiplantae</taxon>
        <taxon>Chlorophyta</taxon>
        <taxon>Mamiellophyceae</taxon>
        <taxon>Mamiellales</taxon>
        <taxon>Bathycoccaceae</taxon>
        <taxon>Ostreococcus</taxon>
    </lineage>
</organism>
<protein>
    <recommendedName>
        <fullName evidence="4">SAM domain-containing protein</fullName>
    </recommendedName>
</protein>
<proteinExistence type="predicted"/>
<evidence type="ECO:0000313" key="2">
    <source>
        <dbReference type="EMBL" id="ABP00911.1"/>
    </source>
</evidence>
<dbReference type="HOGENOM" id="CLU_1186666_0_0_1"/>
<dbReference type="KEGG" id="olu:OSTLU_94109"/>
<feature type="region of interest" description="Disordered" evidence="1">
    <location>
        <begin position="1"/>
        <end position="33"/>
    </location>
</feature>
<dbReference type="Proteomes" id="UP000001568">
    <property type="component" value="Chromosome 20"/>
</dbReference>
<accession>A4SBC9</accession>
<evidence type="ECO:0000256" key="1">
    <source>
        <dbReference type="SAM" id="MobiDB-lite"/>
    </source>
</evidence>
<feature type="compositionally biased region" description="Basic and acidic residues" evidence="1">
    <location>
        <begin position="225"/>
        <end position="234"/>
    </location>
</feature>
<name>A4SBC9_OSTLU</name>
<dbReference type="Gramene" id="ABP00911">
    <property type="protein sequence ID" value="ABP00911"/>
    <property type="gene ID" value="OSTLU_94109"/>
</dbReference>
<dbReference type="OrthoDB" id="10556524at2759"/>
<dbReference type="EMBL" id="CP000600">
    <property type="protein sequence ID" value="ABP00911.1"/>
    <property type="molecule type" value="Genomic_DNA"/>
</dbReference>
<reference evidence="2 3" key="1">
    <citation type="journal article" date="2007" name="Proc. Natl. Acad. Sci. U.S.A.">
        <title>The tiny eukaryote Ostreococcus provides genomic insights into the paradox of plankton speciation.</title>
        <authorList>
            <person name="Palenik B."/>
            <person name="Grimwood J."/>
            <person name="Aerts A."/>
            <person name="Rouze P."/>
            <person name="Salamov A."/>
            <person name="Putnam N."/>
            <person name="Dupont C."/>
            <person name="Jorgensen R."/>
            <person name="Derelle E."/>
            <person name="Rombauts S."/>
            <person name="Zhou K."/>
            <person name="Otillar R."/>
            <person name="Merchant S.S."/>
            <person name="Podell S."/>
            <person name="Gaasterland T."/>
            <person name="Napoli C."/>
            <person name="Gendler K."/>
            <person name="Manuell A."/>
            <person name="Tai V."/>
            <person name="Vallon O."/>
            <person name="Piganeau G."/>
            <person name="Jancek S."/>
            <person name="Heijde M."/>
            <person name="Jabbari K."/>
            <person name="Bowler C."/>
            <person name="Lohr M."/>
            <person name="Robbens S."/>
            <person name="Werner G."/>
            <person name="Dubchak I."/>
            <person name="Pazour G.J."/>
            <person name="Ren Q."/>
            <person name="Paulsen I."/>
            <person name="Delwiche C."/>
            <person name="Schmutz J."/>
            <person name="Rokhsar D."/>
            <person name="Van de Peer Y."/>
            <person name="Moreau H."/>
            <person name="Grigoriev I.V."/>
        </authorList>
    </citation>
    <scope>NUCLEOTIDE SEQUENCE [LARGE SCALE GENOMIC DNA]</scope>
    <source>
        <strain evidence="2 3">CCE9901</strain>
    </source>
</reference>
<gene>
    <name evidence="2" type="ORF">OSTLU_94109</name>
</gene>
<feature type="compositionally biased region" description="Polar residues" evidence="1">
    <location>
        <begin position="16"/>
        <end position="32"/>
    </location>
</feature>